<sequence>MRDLSPYFQHHPPLSSTRASPRRLLSTAPHIHLIRLQTLLSICGLDKFDETPASFIAHRSSFQDTKLGHLELILPAPASLRTPETFEA</sequence>
<dbReference type="EMBL" id="CCYA01000149">
    <property type="protein sequence ID" value="CEH12356.1"/>
    <property type="molecule type" value="Genomic_DNA"/>
</dbReference>
<dbReference type="AlphaFoldDB" id="A0A0P1B8S1"/>
<dbReference type="Proteomes" id="UP000054845">
    <property type="component" value="Unassembled WGS sequence"/>
</dbReference>
<keyword evidence="3" id="KW-1185">Reference proteome</keyword>
<organism evidence="2 3">
    <name type="scientific">Ceraceosorus bombacis</name>
    <dbReference type="NCBI Taxonomy" id="401625"/>
    <lineage>
        <taxon>Eukaryota</taxon>
        <taxon>Fungi</taxon>
        <taxon>Dikarya</taxon>
        <taxon>Basidiomycota</taxon>
        <taxon>Ustilaginomycotina</taxon>
        <taxon>Exobasidiomycetes</taxon>
        <taxon>Ceraceosorales</taxon>
        <taxon>Ceraceosoraceae</taxon>
        <taxon>Ceraceosorus</taxon>
    </lineage>
</organism>
<name>A0A0P1B8S1_9BASI</name>
<accession>A0A0P1B8S1</accession>
<feature type="region of interest" description="Disordered" evidence="1">
    <location>
        <begin position="1"/>
        <end position="21"/>
    </location>
</feature>
<proteinExistence type="predicted"/>
<evidence type="ECO:0000256" key="1">
    <source>
        <dbReference type="SAM" id="MobiDB-lite"/>
    </source>
</evidence>
<protein>
    <submittedName>
        <fullName evidence="2">Uncharacterized protein</fullName>
    </submittedName>
</protein>
<evidence type="ECO:0000313" key="3">
    <source>
        <dbReference type="Proteomes" id="UP000054845"/>
    </source>
</evidence>
<reference evidence="2 3" key="1">
    <citation type="submission" date="2014-09" db="EMBL/GenBank/DDBJ databases">
        <authorList>
            <person name="Magalhaes I.L.F."/>
            <person name="Oliveira U."/>
            <person name="Santos F.R."/>
            <person name="Vidigal T.H.D.A."/>
            <person name="Brescovit A.D."/>
            <person name="Santos A.J."/>
        </authorList>
    </citation>
    <scope>NUCLEOTIDE SEQUENCE [LARGE SCALE GENOMIC DNA]</scope>
</reference>
<evidence type="ECO:0000313" key="2">
    <source>
        <dbReference type="EMBL" id="CEH12356.1"/>
    </source>
</evidence>